<dbReference type="Proteomes" id="UP000217301">
    <property type="component" value="Chromosome"/>
</dbReference>
<evidence type="ECO:0008006" key="5">
    <source>
        <dbReference type="Google" id="ProtNLM"/>
    </source>
</evidence>
<reference evidence="2 4" key="3">
    <citation type="submission" date="2018-06" db="EMBL/GenBank/DDBJ databases">
        <authorList>
            <consortium name="Pathogen Informatics"/>
            <person name="Doyle S."/>
        </authorList>
    </citation>
    <scope>NUCLEOTIDE SEQUENCE [LARGE SCALE GENOMIC DNA]</scope>
    <source>
        <strain evidence="2 4">NCTC11653</strain>
    </source>
</reference>
<reference evidence="3" key="2">
    <citation type="submission" date="2017-06" db="EMBL/GenBank/DDBJ databases">
        <title>Capnocytophaga spp. assemblies.</title>
        <authorList>
            <person name="Gulvik C.A."/>
        </authorList>
    </citation>
    <scope>NUCLEOTIDE SEQUENCE [LARGE SCALE GENOMIC DNA]</scope>
    <source>
        <strain evidence="3">KC1668</strain>
    </source>
</reference>
<dbReference type="Proteomes" id="UP000249902">
    <property type="component" value="Unassembled WGS sequence"/>
</dbReference>
<sequence>MEEIDNLLMYVLGLIKEYNVTAYEIERNTGLSAVGVQKIINGETKRPQSNTLNTIMEYIEGKYINVKISKSNLIAGGKQKINQGGVYNDGEDIKELISDLMNMIREKDKQISKKDEQIQQLLQIIAGKSQQL</sequence>
<evidence type="ECO:0000313" key="4">
    <source>
        <dbReference type="Proteomes" id="UP000249902"/>
    </source>
</evidence>
<gene>
    <name evidence="1" type="ORF">CGC55_01135</name>
    <name evidence="2" type="ORF">NCTC11653_00024</name>
</gene>
<dbReference type="AlphaFoldDB" id="A0AAX2I6W8"/>
<dbReference type="GO" id="GO:0003677">
    <property type="term" value="F:DNA binding"/>
    <property type="evidence" value="ECO:0007669"/>
    <property type="project" value="InterPro"/>
</dbReference>
<accession>A0AAX2I6W8</accession>
<organism evidence="2 4">
    <name type="scientific">Capnocytophaga sputigena</name>
    <dbReference type="NCBI Taxonomy" id="1019"/>
    <lineage>
        <taxon>Bacteria</taxon>
        <taxon>Pseudomonadati</taxon>
        <taxon>Bacteroidota</taxon>
        <taxon>Flavobacteriia</taxon>
        <taxon>Flavobacteriales</taxon>
        <taxon>Flavobacteriaceae</taxon>
        <taxon>Capnocytophaga</taxon>
    </lineage>
</organism>
<dbReference type="EMBL" id="UAVP01000003">
    <property type="protein sequence ID" value="SQA74146.1"/>
    <property type="molecule type" value="Genomic_DNA"/>
</dbReference>
<dbReference type="Gene3D" id="1.10.260.40">
    <property type="entry name" value="lambda repressor-like DNA-binding domains"/>
    <property type="match status" value="1"/>
</dbReference>
<reference evidence="1" key="1">
    <citation type="journal article" date="2017" name="Genome Announc.">
        <title>Twelve Complete Reference Genomes of Clinical Isolates in the Capnocytophaga Genus.</title>
        <authorList>
            <person name="Villarma A."/>
            <person name="Gulvik C.A."/>
            <person name="Rowe L.A."/>
            <person name="Sheth M."/>
            <person name="Juieng P."/>
            <person name="Nicholson A.C."/>
            <person name="Loparev V.N."/>
            <person name="McQuiston J.R."/>
        </authorList>
    </citation>
    <scope>NUCLEOTIDE SEQUENCE</scope>
    <source>
        <strain evidence="1">KC1668</strain>
    </source>
</reference>
<evidence type="ECO:0000313" key="1">
    <source>
        <dbReference type="EMBL" id="ATA83187.1"/>
    </source>
</evidence>
<protein>
    <recommendedName>
        <fullName evidence="5">HTH cro/C1-type domain-containing protein</fullName>
    </recommendedName>
</protein>
<dbReference type="EMBL" id="CP022385">
    <property type="protein sequence ID" value="ATA83187.1"/>
    <property type="molecule type" value="Genomic_DNA"/>
</dbReference>
<proteinExistence type="predicted"/>
<dbReference type="InterPro" id="IPR010982">
    <property type="entry name" value="Lambda_DNA-bd_dom_sf"/>
</dbReference>
<name>A0AAX2I6W8_CAPSP</name>
<evidence type="ECO:0000313" key="2">
    <source>
        <dbReference type="EMBL" id="SQA74146.1"/>
    </source>
</evidence>
<evidence type="ECO:0000313" key="3">
    <source>
        <dbReference type="Proteomes" id="UP000217301"/>
    </source>
</evidence>
<dbReference type="KEGG" id="cspu:CGC55_01135"/>
<dbReference type="RefSeq" id="WP_040361095.1">
    <property type="nucleotide sequence ID" value="NZ_CP022385.1"/>
</dbReference>
<keyword evidence="3" id="KW-1185">Reference proteome</keyword>